<evidence type="ECO:0000313" key="2">
    <source>
        <dbReference type="Proteomes" id="UP000001072"/>
    </source>
</evidence>
<dbReference type="EMBL" id="GL883113">
    <property type="protein sequence ID" value="EGG05365.1"/>
    <property type="molecule type" value="Genomic_DNA"/>
</dbReference>
<dbReference type="Proteomes" id="UP000001072">
    <property type="component" value="Unassembled WGS sequence"/>
</dbReference>
<evidence type="ECO:0000313" key="1">
    <source>
        <dbReference type="EMBL" id="EGG05365.1"/>
    </source>
</evidence>
<reference evidence="2" key="1">
    <citation type="journal article" date="2011" name="Proc. Natl. Acad. Sci. U.S.A.">
        <title>Obligate biotrophy features unraveled by the genomic analysis of rust fungi.</title>
        <authorList>
            <person name="Duplessis S."/>
            <person name="Cuomo C.A."/>
            <person name="Lin Y.-C."/>
            <person name="Aerts A."/>
            <person name="Tisserant E."/>
            <person name="Veneault-Fourrey C."/>
            <person name="Joly D.L."/>
            <person name="Hacquard S."/>
            <person name="Amselem J."/>
            <person name="Cantarel B.L."/>
            <person name="Chiu R."/>
            <person name="Coutinho P.M."/>
            <person name="Feau N."/>
            <person name="Field M."/>
            <person name="Frey P."/>
            <person name="Gelhaye E."/>
            <person name="Goldberg J."/>
            <person name="Grabherr M.G."/>
            <person name="Kodira C.D."/>
            <person name="Kohler A."/>
            <person name="Kuees U."/>
            <person name="Lindquist E.A."/>
            <person name="Lucas S.M."/>
            <person name="Mago R."/>
            <person name="Mauceli E."/>
            <person name="Morin E."/>
            <person name="Murat C."/>
            <person name="Pangilinan J.L."/>
            <person name="Park R."/>
            <person name="Pearson M."/>
            <person name="Quesneville H."/>
            <person name="Rouhier N."/>
            <person name="Sakthikumar S."/>
            <person name="Salamov A.A."/>
            <person name="Schmutz J."/>
            <person name="Selles B."/>
            <person name="Shapiro H."/>
            <person name="Tanguay P."/>
            <person name="Tuskan G.A."/>
            <person name="Henrissat B."/>
            <person name="Van de Peer Y."/>
            <person name="Rouze P."/>
            <person name="Ellis J.G."/>
            <person name="Dodds P.N."/>
            <person name="Schein J.E."/>
            <person name="Zhong S."/>
            <person name="Hamelin R.C."/>
            <person name="Grigoriev I.V."/>
            <person name="Szabo L.J."/>
            <person name="Martin F."/>
        </authorList>
    </citation>
    <scope>NUCLEOTIDE SEQUENCE [LARGE SCALE GENOMIC DNA]</scope>
    <source>
        <strain evidence="2">98AG31 / pathotype 3-4-7</strain>
    </source>
</reference>
<dbReference type="InParanoid" id="F4RQ95"/>
<proteinExistence type="predicted"/>
<dbReference type="KEGG" id="mlr:MELLADRAFT_88053"/>
<dbReference type="VEuPathDB" id="FungiDB:MELLADRAFT_88053"/>
<accession>F4RQ95</accession>
<gene>
    <name evidence="1" type="ORF">MELLADRAFT_88053</name>
</gene>
<dbReference type="GeneID" id="18934747"/>
<protein>
    <submittedName>
        <fullName evidence="1">Uncharacterized protein</fullName>
    </submittedName>
</protein>
<keyword evidence="2" id="KW-1185">Reference proteome</keyword>
<name>F4RQ95_MELLP</name>
<dbReference type="RefSeq" id="XP_007411287.1">
    <property type="nucleotide sequence ID" value="XM_007411225.1"/>
</dbReference>
<dbReference type="HOGENOM" id="CLU_2758303_0_0_1"/>
<organism evidence="2">
    <name type="scientific">Melampsora larici-populina (strain 98AG31 / pathotype 3-4-7)</name>
    <name type="common">Poplar leaf rust fungus</name>
    <dbReference type="NCBI Taxonomy" id="747676"/>
    <lineage>
        <taxon>Eukaryota</taxon>
        <taxon>Fungi</taxon>
        <taxon>Dikarya</taxon>
        <taxon>Basidiomycota</taxon>
        <taxon>Pucciniomycotina</taxon>
        <taxon>Pucciniomycetes</taxon>
        <taxon>Pucciniales</taxon>
        <taxon>Melampsoraceae</taxon>
        <taxon>Melampsora</taxon>
    </lineage>
</organism>
<dbReference type="AlphaFoldDB" id="F4RQ95"/>
<sequence length="70" mass="8408">MSQDKRIIEIIKTPLNLSKKFTKTRHQAREHLTLQSQTHSKKYFQIKNQFIKYHPSQTHQLVQVHCLNPL</sequence>